<feature type="region of interest" description="Disordered" evidence="1">
    <location>
        <begin position="323"/>
        <end position="364"/>
    </location>
</feature>
<dbReference type="eggNOG" id="ENOG502RIGC">
    <property type="taxonomic scope" value="Eukaryota"/>
</dbReference>
<feature type="region of interest" description="Disordered" evidence="1">
    <location>
        <begin position="43"/>
        <end position="64"/>
    </location>
</feature>
<feature type="compositionally biased region" description="Basic residues" evidence="1">
    <location>
        <begin position="538"/>
        <end position="553"/>
    </location>
</feature>
<dbReference type="KEGG" id="cthr:CTHT_0009660"/>
<sequence length="714" mass="81854">MYFRLTKEFHCTSEDEKGFSRPSNGGKGRKGYHLIFAFEVSSNGKRSGKKSQSERRDAVERKERTDDSYERKHVCFVCGKSRSHSFHKLYPIRSDRDLIQSLCRRCRRDRKLRIEERAQNGARQCGRITRLQVHVDDKQWCAKCGVLRSNRYHEMYKSGRLPPFSEYCGNCTAIDVQRGRQKLVRLYLETLDQERVMRFQYDLDRSDGSHCGTSTAQRSHLLESKTEFVQGQARSITPSATTTSLPSNSCIWDNLAQYEEVKVRVRLSEFEEERDIRSPVKDDQQKSLCSFSNTSNIVSKKPENNGHEHMSTLRNYHTDLEGTCNHTNKKRNKIQDTSHSKQATKEHKLDASSAKPLDNDYNRSDRCYSEKASTVAELELHQEQVLKLPGEFLDRNEIAYAPVKGSQKKEDQRDTLPPKSRAQPQIGPESKDRPKHATNPKPKVMGLSDMYWASEQGKAEKAFIEAGGLQFAYSSFPSMQAFTADNETGSYDLYGQYNNERSVWTTYDTTCMPDSHLNSDSYCNKDLNPELDDGETRRSKRKQRKPKGKKDKRVSREEEQEKLNFFFKNKINEESEYEPPRCWTSSDDDFSNSAPNAAPIPADTIGTGSSSYYYPHPEDDFAFSQYYYYYHQYYATDGGHYNHNNATLAAGATGFSSAAASSPTYYATYGFDGDAGKEAADLQDRIWEITSDEEDEIERARANLLAHKARPSIS</sequence>
<feature type="region of interest" description="Disordered" evidence="1">
    <location>
        <begin position="518"/>
        <end position="557"/>
    </location>
</feature>
<dbReference type="RefSeq" id="XP_006691490.1">
    <property type="nucleotide sequence ID" value="XM_006691427.1"/>
</dbReference>
<evidence type="ECO:0000313" key="2">
    <source>
        <dbReference type="EMBL" id="EGS23299.1"/>
    </source>
</evidence>
<feature type="region of interest" description="Disordered" evidence="1">
    <location>
        <begin position="402"/>
        <end position="445"/>
    </location>
</feature>
<dbReference type="Proteomes" id="UP000008066">
    <property type="component" value="Unassembled WGS sequence"/>
</dbReference>
<evidence type="ECO:0000313" key="3">
    <source>
        <dbReference type="Proteomes" id="UP000008066"/>
    </source>
</evidence>
<gene>
    <name evidence="2" type="ORF">CTHT_0009660</name>
</gene>
<accession>G0S0D8</accession>
<dbReference type="AlphaFoldDB" id="G0S0D8"/>
<organism evidence="3">
    <name type="scientific">Chaetomium thermophilum (strain DSM 1495 / CBS 144.50 / IMI 039719)</name>
    <name type="common">Thermochaetoides thermophila</name>
    <dbReference type="NCBI Taxonomy" id="759272"/>
    <lineage>
        <taxon>Eukaryota</taxon>
        <taxon>Fungi</taxon>
        <taxon>Dikarya</taxon>
        <taxon>Ascomycota</taxon>
        <taxon>Pezizomycotina</taxon>
        <taxon>Sordariomycetes</taxon>
        <taxon>Sordariomycetidae</taxon>
        <taxon>Sordariales</taxon>
        <taxon>Chaetomiaceae</taxon>
        <taxon>Thermochaetoides</taxon>
    </lineage>
</organism>
<evidence type="ECO:0000256" key="1">
    <source>
        <dbReference type="SAM" id="MobiDB-lite"/>
    </source>
</evidence>
<keyword evidence="3" id="KW-1185">Reference proteome</keyword>
<feature type="compositionally biased region" description="Basic and acidic residues" evidence="1">
    <location>
        <begin position="51"/>
        <end position="64"/>
    </location>
</feature>
<dbReference type="HOGENOM" id="CLU_386838_0_0_1"/>
<proteinExistence type="predicted"/>
<dbReference type="GeneID" id="18255004"/>
<name>G0S0D8_CHATD</name>
<feature type="compositionally biased region" description="Basic and acidic residues" evidence="1">
    <location>
        <begin position="333"/>
        <end position="350"/>
    </location>
</feature>
<feature type="compositionally biased region" description="Basic and acidic residues" evidence="1">
    <location>
        <begin position="407"/>
        <end position="416"/>
    </location>
</feature>
<protein>
    <submittedName>
        <fullName evidence="2">Uncharacterized protein</fullName>
    </submittedName>
</protein>
<dbReference type="OrthoDB" id="4589939at2759"/>
<dbReference type="EMBL" id="GL988037">
    <property type="protein sequence ID" value="EGS23299.1"/>
    <property type="molecule type" value="Genomic_DNA"/>
</dbReference>
<reference evidence="2 3" key="1">
    <citation type="journal article" date="2011" name="Cell">
        <title>Insight into structure and assembly of the nuclear pore complex by utilizing the genome of a eukaryotic thermophile.</title>
        <authorList>
            <person name="Amlacher S."/>
            <person name="Sarges P."/>
            <person name="Flemming D."/>
            <person name="van Noort V."/>
            <person name="Kunze R."/>
            <person name="Devos D.P."/>
            <person name="Arumugam M."/>
            <person name="Bork P."/>
            <person name="Hurt E."/>
        </authorList>
    </citation>
    <scope>NUCLEOTIDE SEQUENCE [LARGE SCALE GENOMIC DNA]</scope>
    <source>
        <strain evidence="3">DSM 1495 / CBS 144.50 / IMI 039719</strain>
    </source>
</reference>